<dbReference type="InterPro" id="IPR052514">
    <property type="entry name" value="SAM-dependent_MTase"/>
</dbReference>
<evidence type="ECO:0000313" key="3">
    <source>
        <dbReference type="Proteomes" id="UP001163878"/>
    </source>
</evidence>
<dbReference type="PANTHER" id="PTHR34203:SF15">
    <property type="entry name" value="SLL1173 PROTEIN"/>
    <property type="match status" value="1"/>
</dbReference>
<proteinExistence type="predicted"/>
<dbReference type="GO" id="GO:0008168">
    <property type="term" value="F:methyltransferase activity"/>
    <property type="evidence" value="ECO:0007669"/>
    <property type="project" value="UniProtKB-KW"/>
</dbReference>
<gene>
    <name evidence="2" type="ORF">OGH68_04435</name>
</gene>
<dbReference type="InterPro" id="IPR006342">
    <property type="entry name" value="FkbM_mtfrase"/>
</dbReference>
<feature type="domain" description="Methyltransferase FkbM" evidence="1">
    <location>
        <begin position="58"/>
        <end position="195"/>
    </location>
</feature>
<name>A0ABY6I1Z7_STRPE</name>
<dbReference type="NCBIfam" id="TIGR01444">
    <property type="entry name" value="fkbM_fam"/>
    <property type="match status" value="1"/>
</dbReference>
<organism evidence="2 3">
    <name type="scientific">Streptomyces peucetius</name>
    <dbReference type="NCBI Taxonomy" id="1950"/>
    <lineage>
        <taxon>Bacteria</taxon>
        <taxon>Bacillati</taxon>
        <taxon>Actinomycetota</taxon>
        <taxon>Actinomycetes</taxon>
        <taxon>Kitasatosporales</taxon>
        <taxon>Streptomycetaceae</taxon>
        <taxon>Streptomyces</taxon>
    </lineage>
</organism>
<evidence type="ECO:0000259" key="1">
    <source>
        <dbReference type="Pfam" id="PF05050"/>
    </source>
</evidence>
<dbReference type="EMBL" id="CP107567">
    <property type="protein sequence ID" value="UYQ60789.1"/>
    <property type="molecule type" value="Genomic_DNA"/>
</dbReference>
<reference evidence="2" key="1">
    <citation type="submission" date="2022-10" db="EMBL/GenBank/DDBJ databases">
        <title>Cytochrome P450 Catalyzes Benzene Ring Formation in the Biosynthesis of Trialkyl-Substituted Aromatic Polyketides.</title>
        <authorList>
            <person name="Zhao E."/>
            <person name="Ge H."/>
        </authorList>
    </citation>
    <scope>NUCLEOTIDE SEQUENCE</scope>
    <source>
        <strain evidence="2">NA0869</strain>
    </source>
</reference>
<dbReference type="Gene3D" id="3.40.50.150">
    <property type="entry name" value="Vaccinia Virus protein VP39"/>
    <property type="match status" value="1"/>
</dbReference>
<dbReference type="SUPFAM" id="SSF53335">
    <property type="entry name" value="S-adenosyl-L-methionine-dependent methyltransferases"/>
    <property type="match status" value="1"/>
</dbReference>
<protein>
    <submittedName>
        <fullName evidence="2">FkbM family methyltransferase</fullName>
    </submittedName>
</protein>
<dbReference type="PANTHER" id="PTHR34203">
    <property type="entry name" value="METHYLTRANSFERASE, FKBM FAMILY PROTEIN"/>
    <property type="match status" value="1"/>
</dbReference>
<sequence length="262" mass="28382">MTTLAAAVASRLPTRWVGAAACALYPRFEPELGRLADFCPAGGTALDVGGWYGPWSRRLAARCADVVTMEPVPHLARHLEATLPGNARVVQAAASDRDGIARLWLPAGDRGDRGVSSLTRRDIHAHSVRVPSRTVDSLGLHDVRFAKVDVDGGELPALRGASALLRRDRPALLVELETRIRPVAPVVGLLTGQGYRGWVLVADAWTPLAGFDLSAHQSRTEHLVHRSLLRRALVPREDRYINSVLFLPDGRVPGGEMAPDRS</sequence>
<dbReference type="Proteomes" id="UP001163878">
    <property type="component" value="Chromosome"/>
</dbReference>
<dbReference type="Pfam" id="PF05050">
    <property type="entry name" value="Methyltransf_21"/>
    <property type="match status" value="1"/>
</dbReference>
<dbReference type="RefSeq" id="WP_264241995.1">
    <property type="nucleotide sequence ID" value="NZ_CP107567.1"/>
</dbReference>
<keyword evidence="2" id="KW-0489">Methyltransferase</keyword>
<dbReference type="GO" id="GO:0032259">
    <property type="term" value="P:methylation"/>
    <property type="evidence" value="ECO:0007669"/>
    <property type="project" value="UniProtKB-KW"/>
</dbReference>
<accession>A0ABY6I1Z7</accession>
<keyword evidence="3" id="KW-1185">Reference proteome</keyword>
<keyword evidence="2" id="KW-0808">Transferase</keyword>
<evidence type="ECO:0000313" key="2">
    <source>
        <dbReference type="EMBL" id="UYQ60789.1"/>
    </source>
</evidence>
<dbReference type="InterPro" id="IPR029063">
    <property type="entry name" value="SAM-dependent_MTases_sf"/>
</dbReference>